<proteinExistence type="predicted"/>
<accession>A0ABW2U226</accession>
<sequence>MDFSAVGGLGYQFENGLGLSAGYDYGLSSLDSGNRFDAQNRVIKVGANFSF</sequence>
<evidence type="ECO:0000313" key="1">
    <source>
        <dbReference type="EMBL" id="MFC7666697.1"/>
    </source>
</evidence>
<evidence type="ECO:0000313" key="2">
    <source>
        <dbReference type="Proteomes" id="UP001596513"/>
    </source>
</evidence>
<dbReference type="EMBL" id="JBHTEK010000001">
    <property type="protein sequence ID" value="MFC7666697.1"/>
    <property type="molecule type" value="Genomic_DNA"/>
</dbReference>
<keyword evidence="2" id="KW-1185">Reference proteome</keyword>
<protein>
    <recommendedName>
        <fullName evidence="3">Outer membrane protein beta-barrel domain-containing protein</fullName>
    </recommendedName>
</protein>
<dbReference type="Proteomes" id="UP001596513">
    <property type="component" value="Unassembled WGS sequence"/>
</dbReference>
<dbReference type="RefSeq" id="WP_380200619.1">
    <property type="nucleotide sequence ID" value="NZ_JBHTEK010000001.1"/>
</dbReference>
<comment type="caution">
    <text evidence="1">The sequence shown here is derived from an EMBL/GenBank/DDBJ whole genome shotgun (WGS) entry which is preliminary data.</text>
</comment>
<reference evidence="2" key="1">
    <citation type="journal article" date="2019" name="Int. J. Syst. Evol. Microbiol.">
        <title>The Global Catalogue of Microorganisms (GCM) 10K type strain sequencing project: providing services to taxonomists for standard genome sequencing and annotation.</title>
        <authorList>
            <consortium name="The Broad Institute Genomics Platform"/>
            <consortium name="The Broad Institute Genome Sequencing Center for Infectious Disease"/>
            <person name="Wu L."/>
            <person name="Ma J."/>
        </authorList>
    </citation>
    <scope>NUCLEOTIDE SEQUENCE [LARGE SCALE GENOMIC DNA]</scope>
    <source>
        <strain evidence="2">JCM 19635</strain>
    </source>
</reference>
<organism evidence="1 2">
    <name type="scientific">Hymenobacter humi</name>
    <dbReference type="NCBI Taxonomy" id="1411620"/>
    <lineage>
        <taxon>Bacteria</taxon>
        <taxon>Pseudomonadati</taxon>
        <taxon>Bacteroidota</taxon>
        <taxon>Cytophagia</taxon>
        <taxon>Cytophagales</taxon>
        <taxon>Hymenobacteraceae</taxon>
        <taxon>Hymenobacter</taxon>
    </lineage>
</organism>
<name>A0ABW2U226_9BACT</name>
<gene>
    <name evidence="1" type="ORF">ACFQT0_04145</name>
</gene>
<evidence type="ECO:0008006" key="3">
    <source>
        <dbReference type="Google" id="ProtNLM"/>
    </source>
</evidence>